<reference evidence="7" key="1">
    <citation type="submission" date="2022-01" db="EMBL/GenBank/DDBJ databases">
        <authorList>
            <person name="King R."/>
        </authorList>
    </citation>
    <scope>NUCLEOTIDE SEQUENCE</scope>
</reference>
<keyword evidence="3 5" id="KW-0690">Ribosome biogenesis</keyword>
<dbReference type="PANTHER" id="PTHR17602:SF4">
    <property type="entry name" value="RIBOSOME BIOGENESIS REGULATORY PROTEIN HOMOLOG"/>
    <property type="match status" value="1"/>
</dbReference>
<dbReference type="Pfam" id="PF04939">
    <property type="entry name" value="RRS1"/>
    <property type="match status" value="1"/>
</dbReference>
<feature type="region of interest" description="Disordered" evidence="6">
    <location>
        <begin position="284"/>
        <end position="335"/>
    </location>
</feature>
<feature type="compositionally biased region" description="Basic residues" evidence="6">
    <location>
        <begin position="305"/>
        <end position="335"/>
    </location>
</feature>
<accession>A0A9N9TVM1</accession>
<proteinExistence type="inferred from homology"/>
<dbReference type="GO" id="GO:0000447">
    <property type="term" value="P:endonucleolytic cleavage in ITS1 to separate SSU-rRNA from 5.8S rRNA and LSU-rRNA from tricistronic rRNA transcript (SSU-rRNA, 5.8S rRNA, LSU-rRNA)"/>
    <property type="evidence" value="ECO:0007669"/>
    <property type="project" value="TreeGrafter"/>
</dbReference>
<gene>
    <name evidence="7" type="ORF">PHYEVI_LOCUS9830</name>
</gene>
<protein>
    <recommendedName>
        <fullName evidence="5">Ribosome biogenesis regulatory protein</fullName>
    </recommendedName>
</protein>
<keyword evidence="8" id="KW-1185">Reference proteome</keyword>
<evidence type="ECO:0000256" key="1">
    <source>
        <dbReference type="ARBA" id="ARBA00004123"/>
    </source>
</evidence>
<feature type="compositionally biased region" description="Basic and acidic residues" evidence="6">
    <location>
        <begin position="229"/>
        <end position="240"/>
    </location>
</feature>
<feature type="region of interest" description="Disordered" evidence="6">
    <location>
        <begin position="229"/>
        <end position="260"/>
    </location>
</feature>
<sequence>MDDLLLKSSSNDQKYKSIDVNKLIDLNYDLGTLLAEDTNDFDSNLLNQKKNDYLLQLTRDNTQLLINQIWELPTERVEEAIVVKLPIQKTRLPRMKPIPKPRPLTRWEEFAKAKGIVKKKKAKLSWDEHLKKWIPLYGFKKAQSEKEKDWVLEVPENVNPMEDQFEKKLHAKSERVAKNELQRLRNVAKAKKIKVPRVGVTNSDVSTAKDLQVAVTVAKSSTASLGKFQKELPKEKEAKGVADITPGASRKRKMPPVSGDVEKTENLAIVDSVLNKRPKLSIDAVVDKRVNIEQVQRNSRDKSSSSKKGKSTAKKPKGKAGQRKGGKKGGGRKRR</sequence>
<evidence type="ECO:0000313" key="8">
    <source>
        <dbReference type="Proteomes" id="UP001153712"/>
    </source>
</evidence>
<comment type="function">
    <text evidence="5">Involved in ribosomal large subunit assembly.</text>
</comment>
<organism evidence="7 8">
    <name type="scientific">Phyllotreta striolata</name>
    <name type="common">Striped flea beetle</name>
    <name type="synonym">Crioceris striolata</name>
    <dbReference type="NCBI Taxonomy" id="444603"/>
    <lineage>
        <taxon>Eukaryota</taxon>
        <taxon>Metazoa</taxon>
        <taxon>Ecdysozoa</taxon>
        <taxon>Arthropoda</taxon>
        <taxon>Hexapoda</taxon>
        <taxon>Insecta</taxon>
        <taxon>Pterygota</taxon>
        <taxon>Neoptera</taxon>
        <taxon>Endopterygota</taxon>
        <taxon>Coleoptera</taxon>
        <taxon>Polyphaga</taxon>
        <taxon>Cucujiformia</taxon>
        <taxon>Chrysomeloidea</taxon>
        <taxon>Chrysomelidae</taxon>
        <taxon>Galerucinae</taxon>
        <taxon>Alticini</taxon>
        <taxon>Phyllotreta</taxon>
    </lineage>
</organism>
<comment type="subcellular location">
    <subcellularLocation>
        <location evidence="1 5">Nucleus</location>
    </subcellularLocation>
</comment>
<dbReference type="AlphaFoldDB" id="A0A9N9TVM1"/>
<dbReference type="EMBL" id="OU900099">
    <property type="protein sequence ID" value="CAG9863544.1"/>
    <property type="molecule type" value="Genomic_DNA"/>
</dbReference>
<dbReference type="GO" id="GO:0005730">
    <property type="term" value="C:nucleolus"/>
    <property type="evidence" value="ECO:0007669"/>
    <property type="project" value="TreeGrafter"/>
</dbReference>
<dbReference type="InterPro" id="IPR007023">
    <property type="entry name" value="Ribosom_reg"/>
</dbReference>
<evidence type="ECO:0000313" key="7">
    <source>
        <dbReference type="EMBL" id="CAG9863544.1"/>
    </source>
</evidence>
<dbReference type="GO" id="GO:0030687">
    <property type="term" value="C:preribosome, large subunit precursor"/>
    <property type="evidence" value="ECO:0007669"/>
    <property type="project" value="TreeGrafter"/>
</dbReference>
<evidence type="ECO:0000256" key="4">
    <source>
        <dbReference type="ARBA" id="ARBA00023242"/>
    </source>
</evidence>
<dbReference type="Proteomes" id="UP001153712">
    <property type="component" value="Chromosome 6"/>
</dbReference>
<evidence type="ECO:0000256" key="5">
    <source>
        <dbReference type="RuleBase" id="RU364132"/>
    </source>
</evidence>
<dbReference type="OrthoDB" id="28455at2759"/>
<evidence type="ECO:0000256" key="6">
    <source>
        <dbReference type="SAM" id="MobiDB-lite"/>
    </source>
</evidence>
<dbReference type="GO" id="GO:0042273">
    <property type="term" value="P:ribosomal large subunit biogenesis"/>
    <property type="evidence" value="ECO:0007669"/>
    <property type="project" value="TreeGrafter"/>
</dbReference>
<evidence type="ECO:0000256" key="2">
    <source>
        <dbReference type="ARBA" id="ARBA00010077"/>
    </source>
</evidence>
<comment type="similarity">
    <text evidence="2 5">Belongs to the RRS1 family.</text>
</comment>
<dbReference type="PANTHER" id="PTHR17602">
    <property type="entry name" value="RIBOSOME BIOGENESIS REGULATORY PROTEIN"/>
    <property type="match status" value="1"/>
</dbReference>
<keyword evidence="4 5" id="KW-0539">Nucleus</keyword>
<name>A0A9N9TVM1_PHYSR</name>
<evidence type="ECO:0000256" key="3">
    <source>
        <dbReference type="ARBA" id="ARBA00022517"/>
    </source>
</evidence>